<proteinExistence type="predicted"/>
<dbReference type="SUPFAM" id="SSF46785">
    <property type="entry name" value="Winged helix' DNA-binding domain"/>
    <property type="match status" value="1"/>
</dbReference>
<dbReference type="CDD" id="cd07377">
    <property type="entry name" value="WHTH_GntR"/>
    <property type="match status" value="1"/>
</dbReference>
<evidence type="ECO:0000256" key="1">
    <source>
        <dbReference type="ARBA" id="ARBA00023015"/>
    </source>
</evidence>
<keyword evidence="2" id="KW-0238">DNA-binding</keyword>
<keyword evidence="6" id="KW-1185">Reference proteome</keyword>
<dbReference type="GO" id="GO:0003700">
    <property type="term" value="F:DNA-binding transcription factor activity"/>
    <property type="evidence" value="ECO:0007669"/>
    <property type="project" value="InterPro"/>
</dbReference>
<evidence type="ECO:0000313" key="6">
    <source>
        <dbReference type="Proteomes" id="UP000182241"/>
    </source>
</evidence>
<keyword evidence="1" id="KW-0805">Transcription regulation</keyword>
<feature type="domain" description="HTH gntR-type" evidence="4">
    <location>
        <begin position="6"/>
        <end position="74"/>
    </location>
</feature>
<reference evidence="6" key="1">
    <citation type="submission" date="2016-10" db="EMBL/GenBank/DDBJ databases">
        <authorList>
            <person name="Varghese N."/>
            <person name="Submissions S."/>
        </authorList>
    </citation>
    <scope>NUCLEOTIDE SEQUENCE [LARGE SCALE GENOMIC DNA]</scope>
    <source>
        <strain evidence="6">DSM 44234</strain>
    </source>
</reference>
<sequence>MNQTTGSLSERIADGIVEIVRTEELQPGDALASSRQLAERFGVTTPTVREALRRLEAIDVVRFRHGSGTYVGDGVRRRVIGNPHAPRGDLRAALELADARLALEPSIAALAARHRSDADLARLAAATDNALRPPAGVASPDLHFHVVLAQASGNRLLGETIESLLESRRLDQVEIRHQYADRPRDHAEHLGLVNAVRDRDEHLAESLARDHLQHIRNAVADALAAQEAGR</sequence>
<dbReference type="SMART" id="SM00895">
    <property type="entry name" value="FCD"/>
    <property type="match status" value="1"/>
</dbReference>
<dbReference type="Pfam" id="PF00392">
    <property type="entry name" value="GntR"/>
    <property type="match status" value="1"/>
</dbReference>
<dbReference type="InterPro" id="IPR036388">
    <property type="entry name" value="WH-like_DNA-bd_sf"/>
</dbReference>
<dbReference type="InterPro" id="IPR036390">
    <property type="entry name" value="WH_DNA-bd_sf"/>
</dbReference>
<dbReference type="SMART" id="SM00345">
    <property type="entry name" value="HTH_GNTR"/>
    <property type="match status" value="1"/>
</dbReference>
<dbReference type="Gene3D" id="1.20.120.530">
    <property type="entry name" value="GntR ligand-binding domain-like"/>
    <property type="match status" value="1"/>
</dbReference>
<keyword evidence="3" id="KW-0804">Transcription</keyword>
<evidence type="ECO:0000313" key="5">
    <source>
        <dbReference type="EMBL" id="SED49092.1"/>
    </source>
</evidence>
<dbReference type="EMBL" id="FNSA01000003">
    <property type="protein sequence ID" value="SED49092.1"/>
    <property type="molecule type" value="Genomic_DNA"/>
</dbReference>
<protein>
    <submittedName>
        <fullName evidence="5">Transcriptional regulator, GntR family</fullName>
    </submittedName>
</protein>
<dbReference type="GO" id="GO:0003677">
    <property type="term" value="F:DNA binding"/>
    <property type="evidence" value="ECO:0007669"/>
    <property type="project" value="UniProtKB-KW"/>
</dbReference>
<dbReference type="PANTHER" id="PTHR43537:SF5">
    <property type="entry name" value="UXU OPERON TRANSCRIPTIONAL REGULATOR"/>
    <property type="match status" value="1"/>
</dbReference>
<gene>
    <name evidence="5" type="ORF">SAMN04489793_5076</name>
</gene>
<dbReference type="PROSITE" id="PS50949">
    <property type="entry name" value="HTH_GNTR"/>
    <property type="match status" value="1"/>
</dbReference>
<evidence type="ECO:0000256" key="2">
    <source>
        <dbReference type="ARBA" id="ARBA00023125"/>
    </source>
</evidence>
<dbReference type="InterPro" id="IPR011711">
    <property type="entry name" value="GntR_C"/>
</dbReference>
<evidence type="ECO:0000259" key="4">
    <source>
        <dbReference type="PROSITE" id="PS50949"/>
    </source>
</evidence>
<dbReference type="InterPro" id="IPR008920">
    <property type="entry name" value="TF_FadR/GntR_C"/>
</dbReference>
<dbReference type="InterPro" id="IPR000524">
    <property type="entry name" value="Tscrpt_reg_HTH_GntR"/>
</dbReference>
<accession>A0A1H5B3J0</accession>
<dbReference type="AlphaFoldDB" id="A0A1H5B3J0"/>
<name>A0A1H5B3J0_TSUTY</name>
<evidence type="ECO:0000256" key="3">
    <source>
        <dbReference type="ARBA" id="ARBA00023163"/>
    </source>
</evidence>
<dbReference type="RefSeq" id="WP_068741317.1">
    <property type="nucleotide sequence ID" value="NZ_CBDRGN010000002.1"/>
</dbReference>
<dbReference type="OrthoDB" id="162505at2"/>
<dbReference type="SUPFAM" id="SSF48008">
    <property type="entry name" value="GntR ligand-binding domain-like"/>
    <property type="match status" value="1"/>
</dbReference>
<dbReference type="Gene3D" id="1.10.10.10">
    <property type="entry name" value="Winged helix-like DNA-binding domain superfamily/Winged helix DNA-binding domain"/>
    <property type="match status" value="1"/>
</dbReference>
<organism evidence="5 6">
    <name type="scientific">Tsukamurella tyrosinosolvens</name>
    <dbReference type="NCBI Taxonomy" id="57704"/>
    <lineage>
        <taxon>Bacteria</taxon>
        <taxon>Bacillati</taxon>
        <taxon>Actinomycetota</taxon>
        <taxon>Actinomycetes</taxon>
        <taxon>Mycobacteriales</taxon>
        <taxon>Tsukamurellaceae</taxon>
        <taxon>Tsukamurella</taxon>
    </lineage>
</organism>
<dbReference type="Pfam" id="PF07729">
    <property type="entry name" value="FCD"/>
    <property type="match status" value="1"/>
</dbReference>
<dbReference type="PANTHER" id="PTHR43537">
    <property type="entry name" value="TRANSCRIPTIONAL REGULATOR, GNTR FAMILY"/>
    <property type="match status" value="1"/>
</dbReference>
<dbReference type="STRING" id="57704.SAMN04489793_5076"/>
<dbReference type="Proteomes" id="UP000182241">
    <property type="component" value="Unassembled WGS sequence"/>
</dbReference>